<keyword evidence="2" id="KW-0336">GPI-anchor</keyword>
<dbReference type="SUPFAM" id="SSF88713">
    <property type="entry name" value="Glycoside hydrolase/deacetylase"/>
    <property type="match status" value="1"/>
</dbReference>
<dbReference type="Proteomes" id="UP000245768">
    <property type="component" value="Unassembled WGS sequence"/>
</dbReference>
<sequence length="346" mass="39002">MSTVFDLGVDHSRRELLGYGATPPDPRWPGGARICVSFVVNYEEGAEHIGTSPSSSTGSRENYNENDGHAEVFLTESGVGPTVGTPKPQRNLNVEQQYEFGAHRGFWRILALFKRHNLRFTSWAVGRAVQLNPSVAKAMEEAKCEVASHGWRWIDYASLTEQEETQHVKLAIDALAKASSDGKTRPRGWYTGRQSLQTRRIVYETYRELGMAEQYYDSDAYDEDLPYYVKSPSPSKEKASPPLLVIPYTLDNNDMKFGIAPGFSTSDHFFTYLKDAFDVLLAEGKAGEPKMMSIGLHCRMVGRPGRLAGLARFIDYVKEHEQTGLAWVPTRDEIADHWRKTYPPQQ</sequence>
<feature type="domain" description="NodB homology" evidence="4">
    <location>
        <begin position="92"/>
        <end position="328"/>
    </location>
</feature>
<dbReference type="GO" id="GO:0005886">
    <property type="term" value="C:plasma membrane"/>
    <property type="evidence" value="ECO:0007669"/>
    <property type="project" value="UniProtKB-SubCell"/>
</dbReference>
<dbReference type="InterPro" id="IPR002509">
    <property type="entry name" value="NODB_dom"/>
</dbReference>
<keyword evidence="2" id="KW-0472">Membrane</keyword>
<dbReference type="GO" id="GO:0098552">
    <property type="term" value="C:side of membrane"/>
    <property type="evidence" value="ECO:0007669"/>
    <property type="project" value="UniProtKB-KW"/>
</dbReference>
<proteinExistence type="predicted"/>
<keyword evidence="2" id="KW-0325">Glycoprotein</keyword>
<name>A0A316YSU1_9BASI</name>
<evidence type="ECO:0000313" key="5">
    <source>
        <dbReference type="EMBL" id="PWN92369.1"/>
    </source>
</evidence>
<reference evidence="5 6" key="1">
    <citation type="journal article" date="2018" name="Mol. Biol. Evol.">
        <title>Broad Genomic Sampling Reveals a Smut Pathogenic Ancestry of the Fungal Clade Ustilaginomycotina.</title>
        <authorList>
            <person name="Kijpornyongpan T."/>
            <person name="Mondo S.J."/>
            <person name="Barry K."/>
            <person name="Sandor L."/>
            <person name="Lee J."/>
            <person name="Lipzen A."/>
            <person name="Pangilinan J."/>
            <person name="LaButti K."/>
            <person name="Hainaut M."/>
            <person name="Henrissat B."/>
            <person name="Grigoriev I.V."/>
            <person name="Spatafora J.W."/>
            <person name="Aime M.C."/>
        </authorList>
    </citation>
    <scope>NUCLEOTIDE SEQUENCE [LARGE SCALE GENOMIC DNA]</scope>
    <source>
        <strain evidence="5 6">MCA 4198</strain>
    </source>
</reference>
<evidence type="ECO:0000313" key="6">
    <source>
        <dbReference type="Proteomes" id="UP000245768"/>
    </source>
</evidence>
<dbReference type="Gene3D" id="3.20.20.370">
    <property type="entry name" value="Glycoside hydrolase/deacetylase"/>
    <property type="match status" value="1"/>
</dbReference>
<dbReference type="PROSITE" id="PS51677">
    <property type="entry name" value="NODB"/>
    <property type="match status" value="1"/>
</dbReference>
<dbReference type="GeneID" id="37045147"/>
<protein>
    <submittedName>
        <fullName evidence="5">Glycoside hydrolase/deacetylase</fullName>
    </submittedName>
</protein>
<dbReference type="EMBL" id="KZ819635">
    <property type="protein sequence ID" value="PWN92369.1"/>
    <property type="molecule type" value="Genomic_DNA"/>
</dbReference>
<keyword evidence="5" id="KW-0378">Hydrolase</keyword>
<evidence type="ECO:0000256" key="2">
    <source>
        <dbReference type="ARBA" id="ARBA00022622"/>
    </source>
</evidence>
<dbReference type="PANTHER" id="PTHR43123">
    <property type="entry name" value="POLYSACCHARIDE DEACETYLASE-RELATED"/>
    <property type="match status" value="1"/>
</dbReference>
<gene>
    <name evidence="5" type="ORF">FA10DRAFT_274808</name>
</gene>
<dbReference type="Pfam" id="PF01522">
    <property type="entry name" value="Polysacc_deac_1"/>
    <property type="match status" value="1"/>
</dbReference>
<dbReference type="InParanoid" id="A0A316YSU1"/>
<accession>A0A316YSU1</accession>
<dbReference type="AlphaFoldDB" id="A0A316YSU1"/>
<keyword evidence="6" id="KW-1185">Reference proteome</keyword>
<dbReference type="RefSeq" id="XP_025379567.1">
    <property type="nucleotide sequence ID" value="XM_025523231.1"/>
</dbReference>
<dbReference type="STRING" id="215250.A0A316YSU1"/>
<dbReference type="GO" id="GO:0005975">
    <property type="term" value="P:carbohydrate metabolic process"/>
    <property type="evidence" value="ECO:0007669"/>
    <property type="project" value="InterPro"/>
</dbReference>
<evidence type="ECO:0000256" key="3">
    <source>
        <dbReference type="ARBA" id="ARBA00023288"/>
    </source>
</evidence>
<dbReference type="GO" id="GO:0016810">
    <property type="term" value="F:hydrolase activity, acting on carbon-nitrogen (but not peptide) bonds"/>
    <property type="evidence" value="ECO:0007669"/>
    <property type="project" value="InterPro"/>
</dbReference>
<dbReference type="OrthoDB" id="9970124at2759"/>
<comment type="subcellular location">
    <subcellularLocation>
        <location evidence="1">Cell membrane</location>
        <topology evidence="1">Lipid-anchor</topology>
        <topology evidence="1">GPI-anchor</topology>
    </subcellularLocation>
</comment>
<dbReference type="InterPro" id="IPR011330">
    <property type="entry name" value="Glyco_hydro/deAcase_b/a-brl"/>
</dbReference>
<evidence type="ECO:0000256" key="1">
    <source>
        <dbReference type="ARBA" id="ARBA00004609"/>
    </source>
</evidence>
<dbReference type="PANTHER" id="PTHR43123:SF1">
    <property type="entry name" value="POLYSACCHARIDE DEACETYLASE-RELATED"/>
    <property type="match status" value="1"/>
</dbReference>
<evidence type="ECO:0000259" key="4">
    <source>
        <dbReference type="PROSITE" id="PS51677"/>
    </source>
</evidence>
<organism evidence="5 6">
    <name type="scientific">Acaromyces ingoldii</name>
    <dbReference type="NCBI Taxonomy" id="215250"/>
    <lineage>
        <taxon>Eukaryota</taxon>
        <taxon>Fungi</taxon>
        <taxon>Dikarya</taxon>
        <taxon>Basidiomycota</taxon>
        <taxon>Ustilaginomycotina</taxon>
        <taxon>Exobasidiomycetes</taxon>
        <taxon>Exobasidiales</taxon>
        <taxon>Cryptobasidiaceae</taxon>
        <taxon>Acaromyces</taxon>
    </lineage>
</organism>
<keyword evidence="3" id="KW-0449">Lipoprotein</keyword>